<dbReference type="InterPro" id="IPR020821">
    <property type="entry name" value="ENPP1-3/EXOG-like_nuc-like"/>
</dbReference>
<dbReference type="EMBL" id="SOYY01000024">
    <property type="protein sequence ID" value="KAA0702691.1"/>
    <property type="molecule type" value="Genomic_DNA"/>
</dbReference>
<accession>A0A5A9N0X8</accession>
<keyword evidence="1" id="KW-0732">Signal</keyword>
<dbReference type="Proteomes" id="UP000324632">
    <property type="component" value="Chromosome 24"/>
</dbReference>
<comment type="caution">
    <text evidence="4">The sequence shown here is derived from an EMBL/GenBank/DDBJ whole genome shotgun (WGS) entry which is preliminary data.</text>
</comment>
<dbReference type="PANTHER" id="PTHR21472">
    <property type="entry name" value="ENDONUCLEASE DOMAIN-CONTAINING 1 PROTEIN ENDOD1"/>
    <property type="match status" value="1"/>
</dbReference>
<dbReference type="InterPro" id="IPR044929">
    <property type="entry name" value="DNA/RNA_non-sp_Endonuclease_sf"/>
</dbReference>
<dbReference type="GO" id="GO:0046872">
    <property type="term" value="F:metal ion binding"/>
    <property type="evidence" value="ECO:0007669"/>
    <property type="project" value="InterPro"/>
</dbReference>
<feature type="chain" id="PRO_5022859483" evidence="1">
    <location>
        <begin position="19"/>
        <end position="280"/>
    </location>
</feature>
<evidence type="ECO:0000256" key="1">
    <source>
        <dbReference type="SAM" id="SignalP"/>
    </source>
</evidence>
<feature type="signal peptide" evidence="1">
    <location>
        <begin position="1"/>
        <end position="18"/>
    </location>
</feature>
<protein>
    <submittedName>
        <fullName evidence="4">Nuclease EXOG, mitochondrial</fullName>
    </submittedName>
</protein>
<dbReference type="PANTHER" id="PTHR21472:SF30">
    <property type="entry name" value="ENDONUCLEASE DOMAIN-CONTAINING 1 PROTEIN-RELATED"/>
    <property type="match status" value="1"/>
</dbReference>
<evidence type="ECO:0000259" key="2">
    <source>
        <dbReference type="SMART" id="SM00477"/>
    </source>
</evidence>
<dbReference type="SMART" id="SM00477">
    <property type="entry name" value="NUC"/>
    <property type="match status" value="1"/>
</dbReference>
<proteinExistence type="predicted"/>
<name>A0A5A9N0X8_9TELE</name>
<gene>
    <name evidence="4" type="ORF">E1301_Tti011223</name>
</gene>
<keyword evidence="5" id="KW-1185">Reference proteome</keyword>
<dbReference type="SUPFAM" id="SSF54060">
    <property type="entry name" value="His-Me finger endonucleases"/>
    <property type="match status" value="1"/>
</dbReference>
<sequence>MTFFLPVVMLWLLSGASAEVVQTFENQCDGFFTVKQPPIITPTPAFKKVCQTLNNVVYYATLYDTSNKIPVYSAYKFEGLITCERQSAWNIEPQLDDNNAGANMASKCTPAFTCGSKQALDEDYVNSGYDRGHLAPVYQASSQQCAYATFTLTNAAPQNPSFNRGQWRKTEENIAVYLNNICKPYTKYIVTGVVPGKNKIGNNVNVPSHFWTAYCCLDNNSKCQFSQGYIGENKNDPVNQMDVSALEKELANLYKVTSFKLFASSTNLTRKRKGNRNIRF</sequence>
<dbReference type="SMART" id="SM00892">
    <property type="entry name" value="Endonuclease_NS"/>
    <property type="match status" value="1"/>
</dbReference>
<dbReference type="InterPro" id="IPR044925">
    <property type="entry name" value="His-Me_finger_sf"/>
</dbReference>
<evidence type="ECO:0000313" key="5">
    <source>
        <dbReference type="Proteomes" id="UP000324632"/>
    </source>
</evidence>
<dbReference type="Gene3D" id="3.40.570.10">
    <property type="entry name" value="Extracellular Endonuclease, subunit A"/>
    <property type="match status" value="1"/>
</dbReference>
<dbReference type="InterPro" id="IPR001604">
    <property type="entry name" value="Endo_G_ENPP1-like_dom"/>
</dbReference>
<reference evidence="4 5" key="1">
    <citation type="journal article" date="2019" name="Mol. Ecol. Resour.">
        <title>Chromosome-level genome assembly of Triplophysa tibetana, a fish adapted to the harsh high-altitude environment of the Tibetan Plateau.</title>
        <authorList>
            <person name="Yang X."/>
            <person name="Liu H."/>
            <person name="Ma Z."/>
            <person name="Zou Y."/>
            <person name="Zou M."/>
            <person name="Mao Y."/>
            <person name="Li X."/>
            <person name="Wang H."/>
            <person name="Chen T."/>
            <person name="Wang W."/>
            <person name="Yang R."/>
        </authorList>
    </citation>
    <scope>NUCLEOTIDE SEQUENCE [LARGE SCALE GENOMIC DNA]</scope>
    <source>
        <strain evidence="4">TTIB1903HZAU</strain>
        <tissue evidence="4">Muscle</tissue>
    </source>
</reference>
<dbReference type="GO" id="GO:0016787">
    <property type="term" value="F:hydrolase activity"/>
    <property type="evidence" value="ECO:0007669"/>
    <property type="project" value="InterPro"/>
</dbReference>
<dbReference type="InterPro" id="IPR039015">
    <property type="entry name" value="ENDOD1"/>
</dbReference>
<dbReference type="GO" id="GO:0003676">
    <property type="term" value="F:nucleic acid binding"/>
    <property type="evidence" value="ECO:0007669"/>
    <property type="project" value="InterPro"/>
</dbReference>
<organism evidence="4 5">
    <name type="scientific">Triplophysa tibetana</name>
    <dbReference type="NCBI Taxonomy" id="1572043"/>
    <lineage>
        <taxon>Eukaryota</taxon>
        <taxon>Metazoa</taxon>
        <taxon>Chordata</taxon>
        <taxon>Craniata</taxon>
        <taxon>Vertebrata</taxon>
        <taxon>Euteleostomi</taxon>
        <taxon>Actinopterygii</taxon>
        <taxon>Neopterygii</taxon>
        <taxon>Teleostei</taxon>
        <taxon>Ostariophysi</taxon>
        <taxon>Cypriniformes</taxon>
        <taxon>Nemacheilidae</taxon>
        <taxon>Triplophysa</taxon>
    </lineage>
</organism>
<evidence type="ECO:0000313" key="4">
    <source>
        <dbReference type="EMBL" id="KAA0702691.1"/>
    </source>
</evidence>
<evidence type="ECO:0000259" key="3">
    <source>
        <dbReference type="SMART" id="SM00892"/>
    </source>
</evidence>
<dbReference type="Pfam" id="PF01223">
    <property type="entry name" value="Endonuclease_NS"/>
    <property type="match status" value="1"/>
</dbReference>
<feature type="domain" description="DNA/RNA non-specific endonuclease/pyrophosphatase/phosphodiesterase" evidence="3">
    <location>
        <begin position="55"/>
        <end position="256"/>
    </location>
</feature>
<feature type="domain" description="ENPP1-3/EXOG-like endonuclease/phosphodiesterase" evidence="2">
    <location>
        <begin position="56"/>
        <end position="256"/>
    </location>
</feature>
<dbReference type="AlphaFoldDB" id="A0A5A9N0X8"/>